<keyword evidence="9" id="KW-1185">Reference proteome</keyword>
<dbReference type="EMBL" id="BAABGP010000008">
    <property type="protein sequence ID" value="GAA4481641.1"/>
    <property type="molecule type" value="Genomic_DNA"/>
</dbReference>
<evidence type="ECO:0000259" key="7">
    <source>
        <dbReference type="Pfam" id="PF10502"/>
    </source>
</evidence>
<keyword evidence="6" id="KW-0472">Membrane</keyword>
<proteinExistence type="inferred from homology"/>
<accession>A0ABP8P6R2</accession>
<dbReference type="InterPro" id="IPR036286">
    <property type="entry name" value="LexA/Signal_pep-like_sf"/>
</dbReference>
<dbReference type="InterPro" id="IPR000223">
    <property type="entry name" value="Pept_S26A_signal_pept_1"/>
</dbReference>
<dbReference type="CDD" id="cd06530">
    <property type="entry name" value="S26_SPase_I"/>
    <property type="match status" value="1"/>
</dbReference>
<name>A0ABP8P6R2_9MICO</name>
<evidence type="ECO:0000256" key="2">
    <source>
        <dbReference type="ARBA" id="ARBA00004401"/>
    </source>
</evidence>
<dbReference type="Gene3D" id="2.10.109.10">
    <property type="entry name" value="Umud Fragment, subunit A"/>
    <property type="match status" value="1"/>
</dbReference>
<dbReference type="Pfam" id="PF10502">
    <property type="entry name" value="Peptidase_S26"/>
    <property type="match status" value="1"/>
</dbReference>
<dbReference type="PRINTS" id="PR00727">
    <property type="entry name" value="LEADERPTASE"/>
</dbReference>
<dbReference type="RefSeq" id="WP_345185034.1">
    <property type="nucleotide sequence ID" value="NZ_BAABGP010000008.1"/>
</dbReference>
<dbReference type="PANTHER" id="PTHR43390">
    <property type="entry name" value="SIGNAL PEPTIDASE I"/>
    <property type="match status" value="1"/>
</dbReference>
<dbReference type="NCBIfam" id="TIGR02227">
    <property type="entry name" value="sigpep_I_bact"/>
    <property type="match status" value="1"/>
</dbReference>
<comment type="similarity">
    <text evidence="3 6">Belongs to the peptidase S26 family.</text>
</comment>
<evidence type="ECO:0000256" key="6">
    <source>
        <dbReference type="RuleBase" id="RU362042"/>
    </source>
</evidence>
<keyword evidence="6" id="KW-0645">Protease</keyword>
<reference evidence="9" key="1">
    <citation type="journal article" date="2019" name="Int. J. Syst. Evol. Microbiol.">
        <title>The Global Catalogue of Microorganisms (GCM) 10K type strain sequencing project: providing services to taxonomists for standard genome sequencing and annotation.</title>
        <authorList>
            <consortium name="The Broad Institute Genomics Platform"/>
            <consortium name="The Broad Institute Genome Sequencing Center for Infectious Disease"/>
            <person name="Wu L."/>
            <person name="Ma J."/>
        </authorList>
    </citation>
    <scope>NUCLEOTIDE SEQUENCE [LARGE SCALE GENOMIC DNA]</scope>
    <source>
        <strain evidence="9">JCM 17839</strain>
    </source>
</reference>
<dbReference type="EC" id="3.4.21.89" evidence="4 6"/>
<dbReference type="PANTHER" id="PTHR43390:SF1">
    <property type="entry name" value="CHLOROPLAST PROCESSING PEPTIDASE"/>
    <property type="match status" value="1"/>
</dbReference>
<dbReference type="Proteomes" id="UP001500731">
    <property type="component" value="Unassembled WGS sequence"/>
</dbReference>
<comment type="subcellular location">
    <subcellularLocation>
        <location evidence="2">Cell membrane</location>
        <topology evidence="2">Single-pass type II membrane protein</topology>
    </subcellularLocation>
    <subcellularLocation>
        <location evidence="6">Membrane</location>
        <topology evidence="6">Single-pass type II membrane protein</topology>
    </subcellularLocation>
</comment>
<protein>
    <recommendedName>
        <fullName evidence="4 6">Signal peptidase I</fullName>
        <ecNumber evidence="4 6">3.4.21.89</ecNumber>
    </recommendedName>
</protein>
<comment type="catalytic activity">
    <reaction evidence="1 6">
        <text>Cleavage of hydrophobic, N-terminal signal or leader sequences from secreted and periplasmic proteins.</text>
        <dbReference type="EC" id="3.4.21.89"/>
    </reaction>
</comment>
<gene>
    <name evidence="8" type="ORF">GCM10023171_10320</name>
</gene>
<evidence type="ECO:0000313" key="8">
    <source>
        <dbReference type="EMBL" id="GAA4481641.1"/>
    </source>
</evidence>
<evidence type="ECO:0000313" key="9">
    <source>
        <dbReference type="Proteomes" id="UP001500731"/>
    </source>
</evidence>
<dbReference type="SUPFAM" id="SSF51306">
    <property type="entry name" value="LexA/Signal peptidase"/>
    <property type="match status" value="1"/>
</dbReference>
<organism evidence="8 9">
    <name type="scientific">Microbacterium panaciterrae</name>
    <dbReference type="NCBI Taxonomy" id="985759"/>
    <lineage>
        <taxon>Bacteria</taxon>
        <taxon>Bacillati</taxon>
        <taxon>Actinomycetota</taxon>
        <taxon>Actinomycetes</taxon>
        <taxon>Micrococcales</taxon>
        <taxon>Microbacteriaceae</taxon>
        <taxon>Microbacterium</taxon>
    </lineage>
</organism>
<feature type="domain" description="Peptidase S26" evidence="7">
    <location>
        <begin position="30"/>
        <end position="228"/>
    </location>
</feature>
<evidence type="ECO:0000256" key="5">
    <source>
        <dbReference type="ARBA" id="ARBA00022801"/>
    </source>
</evidence>
<keyword evidence="6" id="KW-0812">Transmembrane</keyword>
<dbReference type="InterPro" id="IPR019758">
    <property type="entry name" value="Pept_S26A_signal_pept_1_CS"/>
</dbReference>
<dbReference type="PROSITE" id="PS00761">
    <property type="entry name" value="SPASE_I_3"/>
    <property type="match status" value="1"/>
</dbReference>
<keyword evidence="5 6" id="KW-0378">Hydrolase</keyword>
<feature type="transmembrane region" description="Helical" evidence="6">
    <location>
        <begin position="24"/>
        <end position="46"/>
    </location>
</feature>
<keyword evidence="6" id="KW-1133">Transmembrane helix</keyword>
<dbReference type="InterPro" id="IPR019533">
    <property type="entry name" value="Peptidase_S26"/>
</dbReference>
<comment type="caution">
    <text evidence="8">The sequence shown here is derived from an EMBL/GenBank/DDBJ whole genome shotgun (WGS) entry which is preliminary data.</text>
</comment>
<sequence length="261" mass="29143">MTDEIAAEQTGARRERRDEPKRRGWLIFLRDILVILLIAVLVSFLVKTFVVRSFYIPSGSMENTLLVKDRILVDELTPHWNGYHRGDVIVFKDPGGWLPAAPPPPTRPPLLEAGEWFLTLIGIAAPDSEDHLVKRLIGLPGDHVVCCNSLGQLTVNGAPIDESAYLKPNVGDDRASSIPFDVTVPKGAVWVLGDNRTRSEDSRYHQNQPGQGFVPMENIVGRAFLITWPFDRFGTIDGHYAVFNGVTDQKPKGRRRAGRRT</sequence>
<evidence type="ECO:0000256" key="1">
    <source>
        <dbReference type="ARBA" id="ARBA00000677"/>
    </source>
</evidence>
<evidence type="ECO:0000256" key="3">
    <source>
        <dbReference type="ARBA" id="ARBA00009370"/>
    </source>
</evidence>
<evidence type="ECO:0000256" key="4">
    <source>
        <dbReference type="ARBA" id="ARBA00013208"/>
    </source>
</evidence>